<evidence type="ECO:0000313" key="2">
    <source>
        <dbReference type="EMBL" id="MEQ1409710.1"/>
    </source>
</evidence>
<sequence>MSDPKQPPSYPAIRLLAEKGDLLAIVIALAPLCFGIWAIAAGYGWLWMVVALLAAAVLWLILRSYVEVLRVLSDTLMPR</sequence>
<dbReference type="RefSeq" id="WP_210058960.1">
    <property type="nucleotide sequence ID" value="NZ_JBEAAL010000054.1"/>
</dbReference>
<protein>
    <submittedName>
        <fullName evidence="2">Uncharacterized protein</fullName>
    </submittedName>
</protein>
<keyword evidence="1" id="KW-0472">Membrane</keyword>
<evidence type="ECO:0000256" key="1">
    <source>
        <dbReference type="SAM" id="Phobius"/>
    </source>
</evidence>
<gene>
    <name evidence="2" type="ORF">ABK249_32940</name>
</gene>
<keyword evidence="3" id="KW-1185">Reference proteome</keyword>
<dbReference type="Proteomes" id="UP001496627">
    <property type="component" value="Unassembled WGS sequence"/>
</dbReference>
<dbReference type="EMBL" id="JBEAAL010000054">
    <property type="protein sequence ID" value="MEQ1409710.1"/>
    <property type="molecule type" value="Genomic_DNA"/>
</dbReference>
<organism evidence="2 3">
    <name type="scientific">Neorhizobium phenanthreniclasticum</name>
    <dbReference type="NCBI Taxonomy" id="3157917"/>
    <lineage>
        <taxon>Bacteria</taxon>
        <taxon>Pseudomonadati</taxon>
        <taxon>Pseudomonadota</taxon>
        <taxon>Alphaproteobacteria</taxon>
        <taxon>Hyphomicrobiales</taxon>
        <taxon>Rhizobiaceae</taxon>
        <taxon>Rhizobium/Agrobacterium group</taxon>
        <taxon>Neorhizobium</taxon>
    </lineage>
</organism>
<accession>A0ABV0MCY2</accession>
<name>A0ABV0MCY2_9HYPH</name>
<comment type="caution">
    <text evidence="2">The sequence shown here is derived from an EMBL/GenBank/DDBJ whole genome shotgun (WGS) entry which is preliminary data.</text>
</comment>
<feature type="transmembrane region" description="Helical" evidence="1">
    <location>
        <begin position="21"/>
        <end position="39"/>
    </location>
</feature>
<evidence type="ECO:0000313" key="3">
    <source>
        <dbReference type="Proteomes" id="UP001496627"/>
    </source>
</evidence>
<reference evidence="2 3" key="1">
    <citation type="submission" date="2024-05" db="EMBL/GenBank/DDBJ databases">
        <title>Neorhizobium sp. Rsf11, a plant growth promoting and heavy metal resistant PAH-degrader.</title>
        <authorList>
            <person name="Golubev S.N."/>
            <person name="Muratova A.Y."/>
            <person name="Markelova M.I."/>
        </authorList>
    </citation>
    <scope>NUCLEOTIDE SEQUENCE [LARGE SCALE GENOMIC DNA]</scope>
    <source>
        <strain evidence="2 3">Rsf11</strain>
    </source>
</reference>
<keyword evidence="1" id="KW-1133">Transmembrane helix</keyword>
<proteinExistence type="predicted"/>
<keyword evidence="1" id="KW-0812">Transmembrane</keyword>
<feature type="transmembrane region" description="Helical" evidence="1">
    <location>
        <begin position="45"/>
        <end position="62"/>
    </location>
</feature>